<dbReference type="InterPro" id="IPR043504">
    <property type="entry name" value="Peptidase_S1_PA_chymotrypsin"/>
</dbReference>
<evidence type="ECO:0000313" key="2">
    <source>
        <dbReference type="EMBL" id="KAJ1983410.1"/>
    </source>
</evidence>
<proteinExistence type="predicted"/>
<sequence length="295" mass="32675">MDAYRQRHAGIEHQHYKVADFPFVANINVVKYSTWFVCSGIFIDKNQVITSADCVTDADGQAVAEADIRVRDTTQDLANNDTLAVRSVLVHQGYNATKYVNNLAVLTLDASVSNWPTQSMPHIAVEAPTTADLAHVGWTKDLTVFGAQDSFDSDIMVYLEPTTTVCSTTAQNKIRDFSGGYHDRQYACAPYDWKSAHPVFTGGSVLATTTNDTWYFYGLENYELKDDAHKTFVFTRLSHHLAWLEIAAHRTAKNMTGRDDPYGDLDQPSGASSLPSAYLASLLWAAVTVAWTVTM</sequence>
<protein>
    <recommendedName>
        <fullName evidence="1">Peptidase S1 domain-containing protein</fullName>
    </recommendedName>
</protein>
<organism evidence="2 3">
    <name type="scientific">Dimargaris verticillata</name>
    <dbReference type="NCBI Taxonomy" id="2761393"/>
    <lineage>
        <taxon>Eukaryota</taxon>
        <taxon>Fungi</taxon>
        <taxon>Fungi incertae sedis</taxon>
        <taxon>Zoopagomycota</taxon>
        <taxon>Kickxellomycotina</taxon>
        <taxon>Dimargaritomycetes</taxon>
        <taxon>Dimargaritales</taxon>
        <taxon>Dimargaritaceae</taxon>
        <taxon>Dimargaris</taxon>
    </lineage>
</organism>
<dbReference type="GO" id="GO:0006508">
    <property type="term" value="P:proteolysis"/>
    <property type="evidence" value="ECO:0007669"/>
    <property type="project" value="InterPro"/>
</dbReference>
<dbReference type="PROSITE" id="PS50240">
    <property type="entry name" value="TRYPSIN_DOM"/>
    <property type="match status" value="1"/>
</dbReference>
<feature type="domain" description="Peptidase S1" evidence="1">
    <location>
        <begin position="8"/>
        <end position="249"/>
    </location>
</feature>
<dbReference type="AlphaFoldDB" id="A0A9W8EB24"/>
<dbReference type="InterPro" id="IPR001254">
    <property type="entry name" value="Trypsin_dom"/>
</dbReference>
<evidence type="ECO:0000313" key="3">
    <source>
        <dbReference type="Proteomes" id="UP001151582"/>
    </source>
</evidence>
<reference evidence="2" key="1">
    <citation type="submission" date="2022-07" db="EMBL/GenBank/DDBJ databases">
        <title>Phylogenomic reconstructions and comparative analyses of Kickxellomycotina fungi.</title>
        <authorList>
            <person name="Reynolds N.K."/>
            <person name="Stajich J.E."/>
            <person name="Barry K."/>
            <person name="Grigoriev I.V."/>
            <person name="Crous P."/>
            <person name="Smith M.E."/>
        </authorList>
    </citation>
    <scope>NUCLEOTIDE SEQUENCE</scope>
    <source>
        <strain evidence="2">RSA 567</strain>
    </source>
</reference>
<name>A0A9W8EB24_9FUNG</name>
<dbReference type="SUPFAM" id="SSF50494">
    <property type="entry name" value="Trypsin-like serine proteases"/>
    <property type="match status" value="1"/>
</dbReference>
<evidence type="ECO:0000259" key="1">
    <source>
        <dbReference type="PROSITE" id="PS50240"/>
    </source>
</evidence>
<dbReference type="GO" id="GO:0004252">
    <property type="term" value="F:serine-type endopeptidase activity"/>
    <property type="evidence" value="ECO:0007669"/>
    <property type="project" value="InterPro"/>
</dbReference>
<comment type="caution">
    <text evidence="2">The sequence shown here is derived from an EMBL/GenBank/DDBJ whole genome shotgun (WGS) entry which is preliminary data.</text>
</comment>
<dbReference type="InterPro" id="IPR051333">
    <property type="entry name" value="CLIP_Serine_Protease"/>
</dbReference>
<dbReference type="PANTHER" id="PTHR24260">
    <property type="match status" value="1"/>
</dbReference>
<dbReference type="Proteomes" id="UP001151582">
    <property type="component" value="Unassembled WGS sequence"/>
</dbReference>
<dbReference type="InterPro" id="IPR009003">
    <property type="entry name" value="Peptidase_S1_PA"/>
</dbReference>
<dbReference type="OrthoDB" id="10059102at2759"/>
<gene>
    <name evidence="2" type="ORF">H4R34_001285</name>
</gene>
<dbReference type="Gene3D" id="2.40.10.10">
    <property type="entry name" value="Trypsin-like serine proteases"/>
    <property type="match status" value="1"/>
</dbReference>
<dbReference type="PANTHER" id="PTHR24260:SF136">
    <property type="entry name" value="GH08193P-RELATED"/>
    <property type="match status" value="1"/>
</dbReference>
<accession>A0A9W8EB24</accession>
<keyword evidence="3" id="KW-1185">Reference proteome</keyword>
<dbReference type="Pfam" id="PF00089">
    <property type="entry name" value="Trypsin"/>
    <property type="match status" value="1"/>
</dbReference>
<dbReference type="EMBL" id="JANBQB010000056">
    <property type="protein sequence ID" value="KAJ1983410.1"/>
    <property type="molecule type" value="Genomic_DNA"/>
</dbReference>